<protein>
    <submittedName>
        <fullName evidence="1">Protein DpdG</fullName>
    </submittedName>
</protein>
<dbReference type="RefSeq" id="WP_347613651.1">
    <property type="nucleotide sequence ID" value="NZ_JBDPZC010000024.1"/>
</dbReference>
<sequence>MSLLNLTNDGLPNVLAMLHAAVLRAGKPVLRDELLETVAPSSVVDDDGKMTRQTLNRWTELGLFRQEGDAITVNERPAGTRIAALELQRFTRRVACKCALAEENNADFWASESARAADLTRSLAWMMAQDVYRASFSDFEAQEAEQITDPELLLMRNSTRRNGLQYWAPFLGFSRHPHAAIDPTVAVRDVLPEILSPGQGMAAADFVGQVAWLLPVLDGGRYQKEVLAAMDPNALAPRNPGQLSTALSRALLCLRACGDIVMAQKSDTGSAITLTGAQGARHDLTFQWISRPAAGQSR</sequence>
<reference evidence="1 2" key="1">
    <citation type="submission" date="2024-05" db="EMBL/GenBank/DDBJ databases">
        <title>Roseateles sp. 2.12 16S ribosomal RNA gene Genome sequencing and assembly.</title>
        <authorList>
            <person name="Woo H."/>
        </authorList>
    </citation>
    <scope>NUCLEOTIDE SEQUENCE [LARGE SCALE GENOMIC DNA]</scope>
    <source>
        <strain evidence="1 2">2.12</strain>
    </source>
</reference>
<dbReference type="EMBL" id="JBDPZC010000024">
    <property type="protein sequence ID" value="MEO3715904.1"/>
    <property type="molecule type" value="Genomic_DNA"/>
</dbReference>
<name>A0ABV0GLS8_9BURK</name>
<dbReference type="Proteomes" id="UP001462640">
    <property type="component" value="Unassembled WGS sequence"/>
</dbReference>
<keyword evidence="2" id="KW-1185">Reference proteome</keyword>
<organism evidence="1 2">
    <name type="scientific">Roseateles flavus</name>
    <dbReference type="NCBI Taxonomy" id="3149041"/>
    <lineage>
        <taxon>Bacteria</taxon>
        <taxon>Pseudomonadati</taxon>
        <taxon>Pseudomonadota</taxon>
        <taxon>Betaproteobacteria</taxon>
        <taxon>Burkholderiales</taxon>
        <taxon>Sphaerotilaceae</taxon>
        <taxon>Roseateles</taxon>
    </lineage>
</organism>
<evidence type="ECO:0000313" key="1">
    <source>
        <dbReference type="EMBL" id="MEO3715904.1"/>
    </source>
</evidence>
<accession>A0ABV0GLS8</accession>
<dbReference type="NCBIfam" id="NF041064">
    <property type="entry name" value="DpdG"/>
    <property type="match status" value="1"/>
</dbReference>
<dbReference type="InterPro" id="IPR049812">
    <property type="entry name" value="DpdG-like"/>
</dbReference>
<proteinExistence type="predicted"/>
<evidence type="ECO:0000313" key="2">
    <source>
        <dbReference type="Proteomes" id="UP001462640"/>
    </source>
</evidence>
<comment type="caution">
    <text evidence="1">The sequence shown here is derived from an EMBL/GenBank/DDBJ whole genome shotgun (WGS) entry which is preliminary data.</text>
</comment>
<gene>
    <name evidence="1" type="primary">dpdG</name>
    <name evidence="1" type="ORF">ABDJ40_24280</name>
</gene>